<dbReference type="Gene3D" id="1.25.40.10">
    <property type="entry name" value="Tetratricopeptide repeat domain"/>
    <property type="match status" value="2"/>
</dbReference>
<evidence type="ECO:0000256" key="2">
    <source>
        <dbReference type="ARBA" id="ARBA00022729"/>
    </source>
</evidence>
<keyword evidence="4" id="KW-0175">Coiled coil</keyword>
<name>A0A4U8UWG6_STECR</name>
<comment type="caution">
    <text evidence="7">The sequence shown here is derived from an EMBL/GenBank/DDBJ whole genome shotgun (WGS) entry which is preliminary data.</text>
</comment>
<proteinExistence type="inferred from homology"/>
<evidence type="ECO:0000256" key="1">
    <source>
        <dbReference type="ARBA" id="ARBA00006487"/>
    </source>
</evidence>
<accession>A0A4U8UWG6</accession>
<keyword evidence="2 5" id="KW-0732">Signal</keyword>
<evidence type="ECO:0000313" key="7">
    <source>
        <dbReference type="EMBL" id="TMS37374.1"/>
    </source>
</evidence>
<dbReference type="GO" id="GO:0005783">
    <property type="term" value="C:endoplasmic reticulum"/>
    <property type="evidence" value="ECO:0007669"/>
    <property type="project" value="TreeGrafter"/>
</dbReference>
<dbReference type="GO" id="GO:0030199">
    <property type="term" value="P:collagen fibril organization"/>
    <property type="evidence" value="ECO:0007669"/>
    <property type="project" value="TreeGrafter"/>
</dbReference>
<evidence type="ECO:0000256" key="3">
    <source>
        <dbReference type="ARBA" id="ARBA00023180"/>
    </source>
</evidence>
<dbReference type="PANTHER" id="PTHR13986:SF8">
    <property type="entry name" value="PROLYL 3-HYDROXYLASE 1-LIKE PROTEIN"/>
    <property type="match status" value="1"/>
</dbReference>
<keyword evidence="8" id="KW-1185">Reference proteome</keyword>
<dbReference type="Pfam" id="PF23557">
    <property type="entry name" value="TPR_leprecan"/>
    <property type="match status" value="1"/>
</dbReference>
<evidence type="ECO:0000259" key="6">
    <source>
        <dbReference type="Pfam" id="PF23557"/>
    </source>
</evidence>
<dbReference type="InterPro" id="IPR052284">
    <property type="entry name" value="Collagen_mod_leprecan"/>
</dbReference>
<comment type="similarity">
    <text evidence="1">Belongs to the leprecan family.</text>
</comment>
<feature type="signal peptide" evidence="5">
    <location>
        <begin position="1"/>
        <end position="16"/>
    </location>
</feature>
<gene>
    <name evidence="7" type="ORF">L596_004318</name>
</gene>
<feature type="domain" description="Leprecan-like alpha-helical" evidence="6">
    <location>
        <begin position="25"/>
        <end position="325"/>
    </location>
</feature>
<dbReference type="OrthoDB" id="8517835at2759"/>
<dbReference type="STRING" id="34508.A0A4U8UWG6"/>
<feature type="coiled-coil region" evidence="4">
    <location>
        <begin position="412"/>
        <end position="439"/>
    </location>
</feature>
<evidence type="ECO:0000256" key="4">
    <source>
        <dbReference type="SAM" id="Coils"/>
    </source>
</evidence>
<evidence type="ECO:0000256" key="5">
    <source>
        <dbReference type="SAM" id="SignalP"/>
    </source>
</evidence>
<organism evidence="7 8">
    <name type="scientific">Steinernema carpocapsae</name>
    <name type="common">Entomopathogenic nematode</name>
    <dbReference type="NCBI Taxonomy" id="34508"/>
    <lineage>
        <taxon>Eukaryota</taxon>
        <taxon>Metazoa</taxon>
        <taxon>Ecdysozoa</taxon>
        <taxon>Nematoda</taxon>
        <taxon>Chromadorea</taxon>
        <taxon>Rhabditida</taxon>
        <taxon>Tylenchina</taxon>
        <taxon>Panagrolaimomorpha</taxon>
        <taxon>Strongyloidoidea</taxon>
        <taxon>Steinernematidae</taxon>
        <taxon>Steinernema</taxon>
    </lineage>
</organism>
<dbReference type="AlphaFoldDB" id="A0A4U8UWG6"/>
<keyword evidence="3" id="KW-0325">Glycoprotein</keyword>
<protein>
    <recommendedName>
        <fullName evidence="6">Leprecan-like alpha-helical domain-containing protein</fullName>
    </recommendedName>
</protein>
<evidence type="ECO:0000313" key="8">
    <source>
        <dbReference type="Proteomes" id="UP000298663"/>
    </source>
</evidence>
<dbReference type="PANTHER" id="PTHR13986">
    <property type="entry name" value="PROTEIN LYSINE HYDROXYLATION COMPLEX COMPONENT"/>
    <property type="match status" value="1"/>
</dbReference>
<feature type="chain" id="PRO_5020694520" description="Leprecan-like alpha-helical domain-containing protein" evidence="5">
    <location>
        <begin position="17"/>
        <end position="494"/>
    </location>
</feature>
<dbReference type="EMBL" id="AZBU02000001">
    <property type="protein sequence ID" value="TMS37374.1"/>
    <property type="molecule type" value="Genomic_DNA"/>
</dbReference>
<dbReference type="Proteomes" id="UP000298663">
    <property type="component" value="Unassembled WGS sequence"/>
</dbReference>
<reference evidence="7 8" key="1">
    <citation type="journal article" date="2015" name="Genome Biol.">
        <title>Comparative genomics of Steinernema reveals deeply conserved gene regulatory networks.</title>
        <authorList>
            <person name="Dillman A.R."/>
            <person name="Macchietto M."/>
            <person name="Porter C.F."/>
            <person name="Rogers A."/>
            <person name="Williams B."/>
            <person name="Antoshechkin I."/>
            <person name="Lee M.M."/>
            <person name="Goodwin Z."/>
            <person name="Lu X."/>
            <person name="Lewis E.E."/>
            <person name="Goodrich-Blair H."/>
            <person name="Stock S.P."/>
            <person name="Adams B.J."/>
            <person name="Sternberg P.W."/>
            <person name="Mortazavi A."/>
        </authorList>
    </citation>
    <scope>NUCLEOTIDE SEQUENCE [LARGE SCALE GENOMIC DNA]</scope>
    <source>
        <strain evidence="7 8">ALL</strain>
    </source>
</reference>
<dbReference type="InterPro" id="IPR011990">
    <property type="entry name" value="TPR-like_helical_dom_sf"/>
</dbReference>
<dbReference type="InterPro" id="IPR056585">
    <property type="entry name" value="Leprecan_dom"/>
</dbReference>
<dbReference type="GO" id="GO:0005518">
    <property type="term" value="F:collagen binding"/>
    <property type="evidence" value="ECO:0007669"/>
    <property type="project" value="TreeGrafter"/>
</dbReference>
<sequence length="494" mass="57758">MWFWLCLCAVLRSTVATHDEPSMTFEIYYDAGRQAYTEGDWSQCVGFMLRAFDDFRFYCDEVTWCREKCNRISQPFFTKPGQKNTELTVQFTQAQVSLCLLRCKQERFTDLRPRVRDIDVYEEFVSRQPFQYLQYCYYKMGDLSSAVKYAYTHWIANPSNKDTLNNLEIFMKDPRYDESMLVDKLRMKYEERYMNGIDAYMDGDWLHCIRDFEAAYTEFLAEEHNCRLLCDDKLDWSTVNGVNPEMSIIVTSIYASVLRCRSQCIEKLSRVNGRKIPSFLSSIYEYLHICYFNVNRGRDAAEAVANALLLGKKSIVMRRNKFYYLNKYNKPELFEPSQSVKDLHERIVQENRFLDYVHARFKYEDGMLPAETAEDRASFANEVDWTDDFDYSKLEADVLQQAECSRLHLAAQMKETKNVEHAEALVRELERRLADIYEVKIESSEVRCVGGEGEDGEDGIRCGYESVALGLEKDRCGLFLSDVYTGCVAVLCVN</sequence>
<reference evidence="7 8" key="2">
    <citation type="journal article" date="2019" name="G3 (Bethesda)">
        <title>Hybrid Assembly of the Genome of the Entomopathogenic Nematode Steinernema carpocapsae Identifies the X-Chromosome.</title>
        <authorList>
            <person name="Serra L."/>
            <person name="Macchietto M."/>
            <person name="Macias-Munoz A."/>
            <person name="McGill C.J."/>
            <person name="Rodriguez I.M."/>
            <person name="Rodriguez B."/>
            <person name="Murad R."/>
            <person name="Mortazavi A."/>
        </authorList>
    </citation>
    <scope>NUCLEOTIDE SEQUENCE [LARGE SCALE GENOMIC DNA]</scope>
    <source>
        <strain evidence="7 8">ALL</strain>
    </source>
</reference>